<feature type="disulfide bond" evidence="18">
    <location>
        <begin position="426"/>
        <end position="438"/>
    </location>
</feature>
<dbReference type="Pfam" id="PF00057">
    <property type="entry name" value="Ldl_recept_a"/>
    <property type="match status" value="4"/>
</dbReference>
<evidence type="ECO:0000256" key="6">
    <source>
        <dbReference type="ARBA" id="ARBA00022737"/>
    </source>
</evidence>
<comment type="PTM">
    <text evidence="16">The iron and 2-oxoglutarate dependent 3-hydroxylation of aspartate and asparagine is (R) stereospecific within EGF domains.</text>
</comment>
<dbReference type="SMART" id="SM00042">
    <property type="entry name" value="CUB"/>
    <property type="match status" value="2"/>
</dbReference>
<keyword evidence="3" id="KW-0254">Endocytosis</keyword>
<dbReference type="SMART" id="SM00192">
    <property type="entry name" value="LDLa"/>
    <property type="match status" value="4"/>
</dbReference>
<evidence type="ECO:0000256" key="7">
    <source>
        <dbReference type="ARBA" id="ARBA00022801"/>
    </source>
</evidence>
<dbReference type="GO" id="GO:0016020">
    <property type="term" value="C:membrane"/>
    <property type="evidence" value="ECO:0007669"/>
    <property type="project" value="UniProtKB-SubCell"/>
</dbReference>
<feature type="disulfide bond" evidence="18">
    <location>
        <begin position="372"/>
        <end position="387"/>
    </location>
</feature>
<accession>A0A6Q2ZAS9</accession>
<dbReference type="FunFam" id="4.10.400.10:FF:000065">
    <property type="entry name" value="Transmembrane protease serine 7"/>
    <property type="match status" value="1"/>
</dbReference>
<evidence type="ECO:0000313" key="24">
    <source>
        <dbReference type="Proteomes" id="UP000265140"/>
    </source>
</evidence>
<feature type="domain" description="CUB" evidence="21">
    <location>
        <begin position="258"/>
        <end position="348"/>
    </location>
</feature>
<evidence type="ECO:0008006" key="25">
    <source>
        <dbReference type="Google" id="ProtNLM"/>
    </source>
</evidence>
<dbReference type="PROSITE" id="PS50240">
    <property type="entry name" value="TRYPSIN_DOM"/>
    <property type="match status" value="1"/>
</dbReference>
<evidence type="ECO:0000256" key="5">
    <source>
        <dbReference type="ARBA" id="ARBA00022692"/>
    </source>
</evidence>
<dbReference type="PANTHER" id="PTHR24252">
    <property type="entry name" value="ACROSIN-RELATED"/>
    <property type="match status" value="1"/>
</dbReference>
<keyword evidence="12" id="KW-0675">Receptor</keyword>
<feature type="modified residue" description="(3R)-3-hydroxyasparagine" evidence="16">
    <location>
        <position position="273"/>
    </location>
</feature>
<dbReference type="InterPro" id="IPR024175">
    <property type="entry name" value="Pept_S1A_C1r/C1S/mannan-bd"/>
</dbReference>
<feature type="disulfide bond" evidence="15">
    <location>
        <begin position="401"/>
        <end position="433"/>
    </location>
</feature>
<feature type="disulfide bond" evidence="18">
    <location>
        <begin position="408"/>
        <end position="423"/>
    </location>
</feature>
<dbReference type="PROSITE" id="PS01209">
    <property type="entry name" value="LDLRA_1"/>
    <property type="match status" value="1"/>
</dbReference>
<feature type="disulfide bond" evidence="18">
    <location>
        <begin position="468"/>
        <end position="480"/>
    </location>
</feature>
<dbReference type="AlphaFoldDB" id="A0A6Q2ZAS9"/>
<feature type="disulfide bond" evidence="15">
    <location>
        <begin position="699"/>
        <end position="728"/>
    </location>
</feature>
<dbReference type="PROSITE" id="PS00135">
    <property type="entry name" value="TRYPSIN_SER"/>
    <property type="match status" value="1"/>
</dbReference>
<dbReference type="Proteomes" id="UP000265140">
    <property type="component" value="Chromosome 7"/>
</dbReference>
<dbReference type="SUPFAM" id="SSF49854">
    <property type="entry name" value="Spermadhesin, CUB domain"/>
    <property type="match status" value="2"/>
</dbReference>
<keyword evidence="8 19" id="KW-0720">Serine protease</keyword>
<dbReference type="CDD" id="cd00190">
    <property type="entry name" value="Tryp_SPc"/>
    <property type="match status" value="1"/>
</dbReference>
<name>A0A6Q2ZAS9_ESOLU</name>
<dbReference type="InterPro" id="IPR033116">
    <property type="entry name" value="TRYPSIN_SER"/>
</dbReference>
<feature type="transmembrane region" description="Helical" evidence="20">
    <location>
        <begin position="43"/>
        <end position="69"/>
    </location>
</feature>
<dbReference type="GO" id="GO:0046872">
    <property type="term" value="F:metal ion binding"/>
    <property type="evidence" value="ECO:0007669"/>
    <property type="project" value="UniProtKB-KW"/>
</dbReference>
<dbReference type="GO" id="GO:0004252">
    <property type="term" value="F:serine-type endopeptidase activity"/>
    <property type="evidence" value="ECO:0007669"/>
    <property type="project" value="InterPro"/>
</dbReference>
<reference evidence="23" key="3">
    <citation type="submission" date="2025-08" db="UniProtKB">
        <authorList>
            <consortium name="Ensembl"/>
        </authorList>
    </citation>
    <scope>IDENTIFICATION</scope>
</reference>
<keyword evidence="6" id="KW-0677">Repeat</keyword>
<comment type="similarity">
    <text evidence="2">Belongs to the LDLR family.</text>
</comment>
<evidence type="ECO:0000256" key="18">
    <source>
        <dbReference type="PROSITE-ProRule" id="PRU00124"/>
    </source>
</evidence>
<dbReference type="CDD" id="cd00112">
    <property type="entry name" value="LDLa"/>
    <property type="match status" value="4"/>
</dbReference>
<dbReference type="SUPFAM" id="SSF50494">
    <property type="entry name" value="Trypsin-like serine proteases"/>
    <property type="match status" value="1"/>
</dbReference>
<evidence type="ECO:0000256" key="2">
    <source>
        <dbReference type="ARBA" id="ARBA00009939"/>
    </source>
</evidence>
<dbReference type="InterPro" id="IPR043504">
    <property type="entry name" value="Peptidase_S1_PA_chymotrypsin"/>
</dbReference>
<evidence type="ECO:0000256" key="3">
    <source>
        <dbReference type="ARBA" id="ARBA00022583"/>
    </source>
</evidence>
<keyword evidence="7 19" id="KW-0378">Hydrolase</keyword>
<keyword evidence="16" id="KW-0379">Hydroxylation</keyword>
<evidence type="ECO:0000259" key="22">
    <source>
        <dbReference type="PROSITE" id="PS50240"/>
    </source>
</evidence>
<dbReference type="InterPro" id="IPR009003">
    <property type="entry name" value="Peptidase_S1_PA"/>
</dbReference>
<feature type="domain" description="CUB" evidence="21">
    <location>
        <begin position="128"/>
        <end position="251"/>
    </location>
</feature>
<feature type="disulfide bond" evidence="15">
    <location>
        <begin position="188"/>
        <end position="211"/>
    </location>
</feature>
<dbReference type="PIRSF" id="PIRSF001155">
    <property type="entry name" value="C1r_C1s_MASP"/>
    <property type="match status" value="1"/>
</dbReference>
<organism evidence="23 24">
    <name type="scientific">Esox lucius</name>
    <name type="common">Northern pike</name>
    <dbReference type="NCBI Taxonomy" id="8010"/>
    <lineage>
        <taxon>Eukaryota</taxon>
        <taxon>Metazoa</taxon>
        <taxon>Chordata</taxon>
        <taxon>Craniata</taxon>
        <taxon>Vertebrata</taxon>
        <taxon>Euteleostomi</taxon>
        <taxon>Actinopterygii</taxon>
        <taxon>Neopterygii</taxon>
        <taxon>Teleostei</taxon>
        <taxon>Protacanthopterygii</taxon>
        <taxon>Esociformes</taxon>
        <taxon>Esocidae</taxon>
        <taxon>Esox</taxon>
    </lineage>
</organism>
<evidence type="ECO:0000256" key="1">
    <source>
        <dbReference type="ARBA" id="ARBA00004167"/>
    </source>
</evidence>
<dbReference type="Gene3D" id="4.10.400.10">
    <property type="entry name" value="Low-density Lipoprotein Receptor"/>
    <property type="match status" value="4"/>
</dbReference>
<dbReference type="PROSITE" id="PS00134">
    <property type="entry name" value="TRYPSIN_HIS"/>
    <property type="match status" value="1"/>
</dbReference>
<keyword evidence="17" id="KW-0479">Metal-binding</keyword>
<feature type="disulfide bond" description="Interchain (between heavy and light chains)" evidence="15">
    <location>
        <begin position="505"/>
        <end position="629"/>
    </location>
</feature>
<evidence type="ECO:0000256" key="20">
    <source>
        <dbReference type="SAM" id="Phobius"/>
    </source>
</evidence>
<feature type="disulfide bond" evidence="15">
    <location>
        <begin position="674"/>
        <end position="688"/>
    </location>
</feature>
<dbReference type="SUPFAM" id="SSF57424">
    <property type="entry name" value="LDL receptor-like module"/>
    <property type="match status" value="4"/>
</dbReference>
<dbReference type="GO" id="GO:0006897">
    <property type="term" value="P:endocytosis"/>
    <property type="evidence" value="ECO:0007669"/>
    <property type="project" value="UniProtKB-KW"/>
</dbReference>
<dbReference type="InterPro" id="IPR000859">
    <property type="entry name" value="CUB_dom"/>
</dbReference>
<evidence type="ECO:0000256" key="17">
    <source>
        <dbReference type="PIRSR" id="PIRSR001155-4"/>
    </source>
</evidence>
<reference evidence="24" key="1">
    <citation type="journal article" date="2014" name="PLoS ONE">
        <title>The genome and linkage map of the northern pike (Esox lucius): conserved synteny revealed between the salmonid sister group and the Neoteleostei.</title>
        <authorList>
            <person name="Rondeau E.B."/>
            <person name="Minkley D.R."/>
            <person name="Leong J.S."/>
            <person name="Messmer A.M."/>
            <person name="Jantzen J.R."/>
            <person name="von Schalburg K.R."/>
            <person name="Lemon C."/>
            <person name="Bird N.H."/>
            <person name="Koop B.F."/>
        </authorList>
    </citation>
    <scope>NUCLEOTIDE SEQUENCE</scope>
</reference>
<dbReference type="FunFam" id="2.60.120.290:FF:000070">
    <property type="entry name" value="Suppression of tumorigenicity 14b"/>
    <property type="match status" value="1"/>
</dbReference>
<feature type="disulfide bond" evidence="15 18">
    <location>
        <begin position="360"/>
        <end position="378"/>
    </location>
</feature>
<dbReference type="Pfam" id="PF00089">
    <property type="entry name" value="Trypsin"/>
    <property type="match status" value="1"/>
</dbReference>
<dbReference type="Pfam" id="PF00431">
    <property type="entry name" value="CUB"/>
    <property type="match status" value="2"/>
</dbReference>
<evidence type="ECO:0000256" key="15">
    <source>
        <dbReference type="PIRSR" id="PIRSR001155-2"/>
    </source>
</evidence>
<evidence type="ECO:0000256" key="13">
    <source>
        <dbReference type="ARBA" id="ARBA00023180"/>
    </source>
</evidence>
<keyword evidence="11 15" id="KW-1015">Disulfide bond</keyword>
<dbReference type="PROSITE" id="PS50068">
    <property type="entry name" value="LDLRA_2"/>
    <property type="match status" value="4"/>
</dbReference>
<feature type="disulfide bond" evidence="18">
    <location>
        <begin position="433"/>
        <end position="451"/>
    </location>
</feature>
<feature type="binding site" evidence="17">
    <location>
        <position position="185"/>
    </location>
    <ligand>
        <name>Ca(2+)</name>
        <dbReference type="ChEBI" id="CHEBI:29108"/>
        <label>1</label>
    </ligand>
</feature>
<evidence type="ECO:0000256" key="11">
    <source>
        <dbReference type="ARBA" id="ARBA00023157"/>
    </source>
</evidence>
<feature type="domain" description="Peptidase S1" evidence="22">
    <location>
        <begin position="515"/>
        <end position="752"/>
    </location>
</feature>
<dbReference type="GeneTree" id="ENSGT00940000164481"/>
<reference evidence="23" key="4">
    <citation type="submission" date="2025-09" db="UniProtKB">
        <authorList>
            <consortium name="Ensembl"/>
        </authorList>
    </citation>
    <scope>IDENTIFICATION</scope>
</reference>
<dbReference type="InterPro" id="IPR002172">
    <property type="entry name" value="LDrepeatLR_classA_rpt"/>
</dbReference>
<dbReference type="Gene3D" id="2.40.10.10">
    <property type="entry name" value="Trypsin-like serine proteases"/>
    <property type="match status" value="2"/>
</dbReference>
<dbReference type="PANTHER" id="PTHR24252:SF17">
    <property type="entry name" value="SUPPRESSOR OF TUMORIGENICITY 14 PROTEIN HOMOLOG-RELATED"/>
    <property type="match status" value="1"/>
</dbReference>
<feature type="disulfide bond" evidence="18">
    <location>
        <begin position="396"/>
        <end position="414"/>
    </location>
</feature>
<dbReference type="PRINTS" id="PR00261">
    <property type="entry name" value="LDLRECEPTOR"/>
</dbReference>
<protein>
    <recommendedName>
        <fullName evidence="25">Suppression of tumorigenicity 14b</fullName>
    </recommendedName>
</protein>
<dbReference type="InterPro" id="IPR023415">
    <property type="entry name" value="LDLR_class-A_CS"/>
</dbReference>
<comment type="subcellular location">
    <subcellularLocation>
        <location evidence="1">Membrane</location>
        <topology evidence="1">Single-pass membrane protein</topology>
    </subcellularLocation>
</comment>
<reference evidence="23" key="2">
    <citation type="submission" date="2020-02" db="EMBL/GenBank/DDBJ databases">
        <title>Esox lucius (northern pike) genome, fEsoLuc1, primary haplotype.</title>
        <authorList>
            <person name="Myers G."/>
            <person name="Karagic N."/>
            <person name="Meyer A."/>
            <person name="Pippel M."/>
            <person name="Reichard M."/>
            <person name="Winkler S."/>
            <person name="Tracey A."/>
            <person name="Sims Y."/>
            <person name="Howe K."/>
            <person name="Rhie A."/>
            <person name="Formenti G."/>
            <person name="Durbin R."/>
            <person name="Fedrigo O."/>
            <person name="Jarvis E.D."/>
        </authorList>
    </citation>
    <scope>NUCLEOTIDE SEQUENCE [LARGE SCALE GENOMIC DNA]</scope>
</reference>
<evidence type="ECO:0000256" key="19">
    <source>
        <dbReference type="RuleBase" id="RU363034"/>
    </source>
</evidence>
<keyword evidence="5 20" id="KW-0812">Transmembrane</keyword>
<dbReference type="InterPro" id="IPR018114">
    <property type="entry name" value="TRYPSIN_HIS"/>
</dbReference>
<evidence type="ECO:0000256" key="8">
    <source>
        <dbReference type="ARBA" id="ARBA00022825"/>
    </source>
</evidence>
<dbReference type="FunFam" id="4.10.400.10:FF:000024">
    <property type="entry name" value="Low-density lipoprotein RecePtor related"/>
    <property type="match status" value="1"/>
</dbReference>
<evidence type="ECO:0000256" key="4">
    <source>
        <dbReference type="ARBA" id="ARBA00022670"/>
    </source>
</evidence>
<evidence type="ECO:0000256" key="16">
    <source>
        <dbReference type="PIRSR" id="PIRSR001155-3"/>
    </source>
</evidence>
<comment type="caution">
    <text evidence="18">Lacks conserved residue(s) required for the propagation of feature annotation.</text>
</comment>
<feature type="disulfide bond" evidence="18">
    <location>
        <begin position="389"/>
        <end position="401"/>
    </location>
</feature>
<feature type="binding site" evidence="17">
    <location>
        <position position="273"/>
    </location>
    <ligand>
        <name>Ca(2+)</name>
        <dbReference type="ChEBI" id="CHEBI:29108"/>
        <label>2</label>
    </ligand>
</feature>
<dbReference type="Bgee" id="ENSELUG00000000812">
    <property type="expression patterns" value="Expressed in nose and 10 other cell types or tissues"/>
</dbReference>
<keyword evidence="10 20" id="KW-0472">Membrane</keyword>
<evidence type="ECO:0000256" key="14">
    <source>
        <dbReference type="PIRSR" id="PIRSR001155-1"/>
    </source>
</evidence>
<feature type="disulfide bond" evidence="18">
    <location>
        <begin position="445"/>
        <end position="460"/>
    </location>
</feature>
<keyword evidence="13" id="KW-0325">Glycoprotein</keyword>
<keyword evidence="4 19" id="KW-0645">Protease</keyword>
<feature type="active site" description="Charge relay system" evidence="14">
    <location>
        <position position="703"/>
    </location>
</feature>
<keyword evidence="17" id="KW-0106">Calcium</keyword>
<feature type="disulfide bond" evidence="15">
    <location>
        <begin position="438"/>
        <end position="488"/>
    </location>
</feature>
<evidence type="ECO:0000259" key="21">
    <source>
        <dbReference type="PROSITE" id="PS01180"/>
    </source>
</evidence>
<dbReference type="SMART" id="SM00020">
    <property type="entry name" value="Tryp_SPc"/>
    <property type="match status" value="1"/>
</dbReference>
<dbReference type="GO" id="GO:0005576">
    <property type="term" value="C:extracellular region"/>
    <property type="evidence" value="ECO:0007669"/>
    <property type="project" value="InterPro"/>
</dbReference>
<evidence type="ECO:0000256" key="12">
    <source>
        <dbReference type="ARBA" id="ARBA00023170"/>
    </source>
</evidence>
<dbReference type="InterPro" id="IPR035914">
    <property type="entry name" value="Sperma_CUB_dom_sf"/>
</dbReference>
<evidence type="ECO:0000313" key="23">
    <source>
        <dbReference type="Ensembl" id="ENSELUP00000074846.2"/>
    </source>
</evidence>
<dbReference type="CDD" id="cd00041">
    <property type="entry name" value="CUB"/>
    <property type="match status" value="2"/>
</dbReference>
<sequence length="753" mass="83803">MDLLRSGTRFIPKTLNDDGDNAVTYLPAADTTELEKQRGYKPLYVGLGLVGLAAVLTLTTGLLVWHFHLRREEMILKKMYFGSMSITNQRFIDSYNNPNSQEFQQLGVQVYLFTAHQCCLPSLSVAVCLSASKTYTYHIGKLPTGTIESPGFPNSPYPSDTYIQWRLHAERGHRVQLMFDYFDLEDDCQKDFIRVYDSLVPLEQQVMTEKCGYYKRNEPLSVVSSGNVMLLTLVTNKEKNYPGFRATYSQVPLQSQDCGGKLTGLKGTFTSPNFPSHYPPQTTCVWDIEPVKSNNKCPKDHVEVNNEKICGYKPYITVVTVRDNRTTVTFKSDMSYVDTGFTADFEAFVPTNPCPGKFACANNLCINNPLTCDGWDDCGDNSDERNCKCGSDQIQCRNGLCKSKFWLCDKVNDCGDNTDEGNCGSCQSGDFSCRNGGCISENLKCDGRPDCPDGSDESKCSRSVVMQCSEYTYQCKNNQCISKLNPECDEDVDCEDGSDEADCQCGKRPYRHSRIVGGQDSSEGEWPWQVSLHVQGSHVCGASIISDRWLVTAAHCVQDNVEVKYSQPQQWEAYLGLLVQSQSNKWTVKKNLKQIIQHPGYNKDSYDNDIALMELDSPVELSQNIWPVCLPSATHDFPPGKSVWITGWGDTMELGFAASILQKAEVRIINSTVCETLMEGQTTPNMMCAGVLEGGVDACQGDSGGPLSFIETSGNVFLAGVVSWGDGCARRNKPGVYTRVTKYRDWIKRSTGV</sequence>
<keyword evidence="24" id="KW-1185">Reference proteome</keyword>
<feature type="active site" description="Charge relay system" evidence="14">
    <location>
        <position position="555"/>
    </location>
</feature>
<dbReference type="Ensembl" id="ENSELUT00000062442.2">
    <property type="protein sequence ID" value="ENSELUP00000074846.2"/>
    <property type="gene ID" value="ENSELUG00000000812.3"/>
</dbReference>
<feature type="binding site" evidence="17">
    <location>
        <position position="191"/>
    </location>
    <ligand>
        <name>Ca(2+)</name>
        <dbReference type="ChEBI" id="CHEBI:29108"/>
        <label>1</label>
    </ligand>
</feature>
<dbReference type="InterPro" id="IPR036055">
    <property type="entry name" value="LDL_receptor-like_sf"/>
</dbReference>
<dbReference type="InterPro" id="IPR001254">
    <property type="entry name" value="Trypsin_dom"/>
</dbReference>
<evidence type="ECO:0000256" key="9">
    <source>
        <dbReference type="ARBA" id="ARBA00022989"/>
    </source>
</evidence>
<feature type="active site" description="Charge relay system" evidence="14">
    <location>
        <position position="609"/>
    </location>
</feature>
<dbReference type="GO" id="GO:0006956">
    <property type="term" value="P:complement activation"/>
    <property type="evidence" value="ECO:0007669"/>
    <property type="project" value="InterPro"/>
</dbReference>
<feature type="disulfide bond" evidence="18">
    <location>
        <begin position="488"/>
        <end position="503"/>
    </location>
</feature>
<dbReference type="PROSITE" id="PS01180">
    <property type="entry name" value="CUB"/>
    <property type="match status" value="2"/>
</dbReference>
<keyword evidence="9 20" id="KW-1133">Transmembrane helix</keyword>
<dbReference type="FunFam" id="2.40.10.10:FF:000003">
    <property type="entry name" value="Transmembrane serine protease 3"/>
    <property type="match status" value="1"/>
</dbReference>
<proteinExistence type="inferred from homology"/>
<evidence type="ECO:0000256" key="10">
    <source>
        <dbReference type="ARBA" id="ARBA00023136"/>
    </source>
</evidence>
<dbReference type="GO" id="GO:0006508">
    <property type="term" value="P:proteolysis"/>
    <property type="evidence" value="ECO:0007669"/>
    <property type="project" value="UniProtKB-KW"/>
</dbReference>
<dbReference type="Gene3D" id="2.60.120.290">
    <property type="entry name" value="Spermadhesin, CUB domain"/>
    <property type="match status" value="2"/>
</dbReference>